<evidence type="ECO:0000313" key="1">
    <source>
        <dbReference type="EMBL" id="KHG06585.1"/>
    </source>
</evidence>
<protein>
    <submittedName>
        <fullName evidence="1">Uncharacterized protein</fullName>
    </submittedName>
</protein>
<gene>
    <name evidence="1" type="ORF">F383_33778</name>
</gene>
<evidence type="ECO:0000313" key="2">
    <source>
        <dbReference type="Proteomes" id="UP000032142"/>
    </source>
</evidence>
<organism evidence="1 2">
    <name type="scientific">Gossypium arboreum</name>
    <name type="common">Tree cotton</name>
    <name type="synonym">Gossypium nanking</name>
    <dbReference type="NCBI Taxonomy" id="29729"/>
    <lineage>
        <taxon>Eukaryota</taxon>
        <taxon>Viridiplantae</taxon>
        <taxon>Streptophyta</taxon>
        <taxon>Embryophyta</taxon>
        <taxon>Tracheophyta</taxon>
        <taxon>Spermatophyta</taxon>
        <taxon>Magnoliopsida</taxon>
        <taxon>eudicotyledons</taxon>
        <taxon>Gunneridae</taxon>
        <taxon>Pentapetalae</taxon>
        <taxon>rosids</taxon>
        <taxon>malvids</taxon>
        <taxon>Malvales</taxon>
        <taxon>Malvaceae</taxon>
        <taxon>Malvoideae</taxon>
        <taxon>Gossypium</taxon>
    </lineage>
</organism>
<dbReference type="AlphaFoldDB" id="A0A0B0N0N1"/>
<name>A0A0B0N0N1_GOSAR</name>
<sequence length="30" mass="3246">MFVHTGKYTGVCLSRVNQVSMPHTASHTGV</sequence>
<proteinExistence type="predicted"/>
<accession>A0A0B0N0N1</accession>
<comment type="caution">
    <text evidence="1">The sequence shown here is derived from an EMBL/GenBank/DDBJ whole genome shotgun (WGS) entry which is preliminary data.</text>
</comment>
<keyword evidence="2" id="KW-1185">Reference proteome</keyword>
<dbReference type="Proteomes" id="UP000032142">
    <property type="component" value="Unassembled WGS sequence"/>
</dbReference>
<dbReference type="EMBL" id="JRRC01455639">
    <property type="protein sequence ID" value="KHG06585.1"/>
    <property type="molecule type" value="Genomic_DNA"/>
</dbReference>
<reference evidence="2" key="1">
    <citation type="submission" date="2014-09" db="EMBL/GenBank/DDBJ databases">
        <authorList>
            <person name="Mudge J."/>
            <person name="Ramaraj T."/>
            <person name="Lindquist I.E."/>
            <person name="Bharti A.K."/>
            <person name="Sundararajan A."/>
            <person name="Cameron C.T."/>
            <person name="Woodward J.E."/>
            <person name="May G.D."/>
            <person name="Brubaker C."/>
            <person name="Broadhvest J."/>
            <person name="Wilkins T.A."/>
        </authorList>
    </citation>
    <scope>NUCLEOTIDE SEQUENCE</scope>
    <source>
        <strain evidence="2">cv. AKA8401</strain>
    </source>
</reference>